<proteinExistence type="inferred from homology"/>
<feature type="transmembrane region" description="Helical" evidence="13">
    <location>
        <begin position="167"/>
        <end position="188"/>
    </location>
</feature>
<keyword evidence="11 13" id="KW-0472">Membrane</keyword>
<gene>
    <name evidence="15" type="primary">cbcB</name>
    <name evidence="15" type="ordered locus">Geob_3404</name>
</gene>
<keyword evidence="4" id="KW-1003">Cell membrane</keyword>
<evidence type="ECO:0000256" key="10">
    <source>
        <dbReference type="ARBA" id="ARBA00023004"/>
    </source>
</evidence>
<evidence type="ECO:0000256" key="8">
    <source>
        <dbReference type="ARBA" id="ARBA00022982"/>
    </source>
</evidence>
<sequence length="237" mass="26980">MSEKRMIYLQPTPVRIWHWLNALGIITLCVTGIQIRFPEFLAIFGSYKTAIMLHNTAGIVVSLSFSLWFFYYKLSGKLAKIYVPNSDELKYGLARQAFFYFFRYFRGDPSPHHATPDNKFNPMQKSAYLAIMFVLMPLVALTGILLMNVSPLRELVLLSGGLKILVTVHFLLACSLCAFLFTHVYLATLGHTPMAYIKPMWSGWEETEGDEAVTHQTIGKRKNPGSVPEPVEERRLP</sequence>
<evidence type="ECO:0000313" key="15">
    <source>
        <dbReference type="EMBL" id="ACM21747.1"/>
    </source>
</evidence>
<accession>B9M5I8</accession>
<feature type="transmembrane region" description="Helical" evidence="13">
    <location>
        <begin position="49"/>
        <end position="71"/>
    </location>
</feature>
<organism evidence="15 16">
    <name type="scientific">Geotalea daltonii (strain DSM 22248 / JCM 15807 / FRC-32)</name>
    <name type="common">Geobacter daltonii</name>
    <dbReference type="NCBI Taxonomy" id="316067"/>
    <lineage>
        <taxon>Bacteria</taxon>
        <taxon>Pseudomonadati</taxon>
        <taxon>Thermodesulfobacteriota</taxon>
        <taxon>Desulfuromonadia</taxon>
        <taxon>Geobacterales</taxon>
        <taxon>Geobacteraceae</taxon>
        <taxon>Geotalea</taxon>
    </lineage>
</organism>
<evidence type="ECO:0000256" key="4">
    <source>
        <dbReference type="ARBA" id="ARBA00022475"/>
    </source>
</evidence>
<dbReference type="STRING" id="316067.Geob_3404"/>
<dbReference type="HOGENOM" id="CLU_097472_1_0_7"/>
<dbReference type="SUPFAM" id="SSF81342">
    <property type="entry name" value="Transmembrane di-heme cytochromes"/>
    <property type="match status" value="1"/>
</dbReference>
<dbReference type="Pfam" id="PF01292">
    <property type="entry name" value="Ni_hydr_CYTB"/>
    <property type="match status" value="1"/>
</dbReference>
<dbReference type="InterPro" id="IPR051542">
    <property type="entry name" value="Hydrogenase_cytochrome"/>
</dbReference>
<keyword evidence="3" id="KW-0813">Transport</keyword>
<dbReference type="GO" id="GO:0005886">
    <property type="term" value="C:plasma membrane"/>
    <property type="evidence" value="ECO:0007669"/>
    <property type="project" value="UniProtKB-SubCell"/>
</dbReference>
<keyword evidence="6 13" id="KW-0812">Transmembrane</keyword>
<dbReference type="PANTHER" id="PTHR30485">
    <property type="entry name" value="NI/FE-HYDROGENASE 1 B-TYPE CYTOCHROME SUBUNIT"/>
    <property type="match status" value="1"/>
</dbReference>
<keyword evidence="8" id="KW-0249">Electron transport</keyword>
<evidence type="ECO:0000256" key="1">
    <source>
        <dbReference type="ARBA" id="ARBA00004651"/>
    </source>
</evidence>
<dbReference type="OrthoDB" id="197262at2"/>
<feature type="region of interest" description="Disordered" evidence="12">
    <location>
        <begin position="213"/>
        <end position="237"/>
    </location>
</feature>
<dbReference type="PRINTS" id="PR00161">
    <property type="entry name" value="NIHGNASECYTB"/>
</dbReference>
<feature type="transmembrane region" description="Helical" evidence="13">
    <location>
        <begin position="127"/>
        <end position="147"/>
    </location>
</feature>
<keyword evidence="10" id="KW-0408">Iron</keyword>
<dbReference type="Gene3D" id="1.20.950.20">
    <property type="entry name" value="Transmembrane di-heme cytochromes, Chain C"/>
    <property type="match status" value="1"/>
</dbReference>
<comment type="similarity">
    <text evidence="2">Belongs to the HupC/HyaC/HydC family.</text>
</comment>
<keyword evidence="9 13" id="KW-1133">Transmembrane helix</keyword>
<evidence type="ECO:0000256" key="7">
    <source>
        <dbReference type="ARBA" id="ARBA00022723"/>
    </source>
</evidence>
<keyword evidence="16" id="KW-1185">Reference proteome</keyword>
<evidence type="ECO:0000256" key="3">
    <source>
        <dbReference type="ARBA" id="ARBA00022448"/>
    </source>
</evidence>
<evidence type="ECO:0000256" key="13">
    <source>
        <dbReference type="SAM" id="Phobius"/>
    </source>
</evidence>
<comment type="subcellular location">
    <subcellularLocation>
        <location evidence="1">Cell membrane</location>
        <topology evidence="1">Multi-pass membrane protein</topology>
    </subcellularLocation>
</comment>
<dbReference type="InterPro" id="IPR011577">
    <property type="entry name" value="Cyt_b561_bac/Ni-Hgenase"/>
</dbReference>
<reference evidence="15 16" key="1">
    <citation type="submission" date="2009-01" db="EMBL/GenBank/DDBJ databases">
        <title>Complete sequence of Geobacter sp. FRC-32.</title>
        <authorList>
            <consortium name="US DOE Joint Genome Institute"/>
            <person name="Lucas S."/>
            <person name="Copeland A."/>
            <person name="Lapidus A."/>
            <person name="Glavina del Rio T."/>
            <person name="Dalin E."/>
            <person name="Tice H."/>
            <person name="Bruce D."/>
            <person name="Goodwin L."/>
            <person name="Pitluck S."/>
            <person name="Saunders E."/>
            <person name="Brettin T."/>
            <person name="Detter J.C."/>
            <person name="Han C."/>
            <person name="Larimer F."/>
            <person name="Land M."/>
            <person name="Hauser L."/>
            <person name="Kyrpides N."/>
            <person name="Ovchinnikova G."/>
            <person name="Kostka J."/>
            <person name="Richardson P."/>
        </authorList>
    </citation>
    <scope>NUCLEOTIDE SEQUENCE [LARGE SCALE GENOMIC DNA]</scope>
    <source>
        <strain evidence="16">DSM 22248 / JCM 15807 / FRC-32</strain>
    </source>
</reference>
<dbReference type="EMBL" id="CP001390">
    <property type="protein sequence ID" value="ACM21747.1"/>
    <property type="molecule type" value="Genomic_DNA"/>
</dbReference>
<evidence type="ECO:0000256" key="5">
    <source>
        <dbReference type="ARBA" id="ARBA00022617"/>
    </source>
</evidence>
<evidence type="ECO:0000256" key="2">
    <source>
        <dbReference type="ARBA" id="ARBA00008622"/>
    </source>
</evidence>
<keyword evidence="5" id="KW-0349">Heme</keyword>
<dbReference type="GO" id="GO:0022904">
    <property type="term" value="P:respiratory electron transport chain"/>
    <property type="evidence" value="ECO:0007669"/>
    <property type="project" value="InterPro"/>
</dbReference>
<keyword evidence="7" id="KW-0479">Metal-binding</keyword>
<dbReference type="Proteomes" id="UP000007721">
    <property type="component" value="Chromosome"/>
</dbReference>
<feature type="transmembrane region" description="Helical" evidence="13">
    <location>
        <begin position="16"/>
        <end position="37"/>
    </location>
</feature>
<evidence type="ECO:0000259" key="14">
    <source>
        <dbReference type="Pfam" id="PF01292"/>
    </source>
</evidence>
<evidence type="ECO:0000256" key="6">
    <source>
        <dbReference type="ARBA" id="ARBA00022692"/>
    </source>
</evidence>
<protein>
    <submittedName>
        <fullName evidence="15">Menaquinol oxidoreductase complex Cbc5, cytochrome b subunit, putative</fullName>
    </submittedName>
</protein>
<dbReference type="GO" id="GO:0009055">
    <property type="term" value="F:electron transfer activity"/>
    <property type="evidence" value="ECO:0007669"/>
    <property type="project" value="InterPro"/>
</dbReference>
<dbReference type="KEGG" id="geo:Geob_3404"/>
<dbReference type="RefSeq" id="WP_012648475.1">
    <property type="nucleotide sequence ID" value="NC_011979.1"/>
</dbReference>
<dbReference type="InterPro" id="IPR016174">
    <property type="entry name" value="Di-haem_cyt_TM"/>
</dbReference>
<dbReference type="GO" id="GO:0005506">
    <property type="term" value="F:iron ion binding"/>
    <property type="evidence" value="ECO:0007669"/>
    <property type="project" value="InterPro"/>
</dbReference>
<evidence type="ECO:0000256" key="12">
    <source>
        <dbReference type="SAM" id="MobiDB-lite"/>
    </source>
</evidence>
<feature type="domain" description="Cytochrome b561 bacterial/Ni-hydrogenase" evidence="14">
    <location>
        <begin position="10"/>
        <end position="203"/>
    </location>
</feature>
<evidence type="ECO:0000256" key="9">
    <source>
        <dbReference type="ARBA" id="ARBA00022989"/>
    </source>
</evidence>
<evidence type="ECO:0000256" key="11">
    <source>
        <dbReference type="ARBA" id="ARBA00023136"/>
    </source>
</evidence>
<evidence type="ECO:0000313" key="16">
    <source>
        <dbReference type="Proteomes" id="UP000007721"/>
    </source>
</evidence>
<dbReference type="InterPro" id="IPR000516">
    <property type="entry name" value="Ni-dep_Hydgase_cyt-B"/>
</dbReference>
<dbReference type="PANTHER" id="PTHR30485:SF1">
    <property type="entry name" value="CYTOCHROME YDHU-RELATED"/>
    <property type="match status" value="1"/>
</dbReference>
<name>B9M5I8_GEODF</name>
<dbReference type="eggNOG" id="COG4117">
    <property type="taxonomic scope" value="Bacteria"/>
</dbReference>
<dbReference type="GO" id="GO:0020037">
    <property type="term" value="F:heme binding"/>
    <property type="evidence" value="ECO:0007669"/>
    <property type="project" value="TreeGrafter"/>
</dbReference>
<dbReference type="AlphaFoldDB" id="B9M5I8"/>